<dbReference type="FunCoup" id="A0A4S2MZA2">
    <property type="interactions" value="32"/>
</dbReference>
<name>A0A4S2MZA2_9PEZI</name>
<keyword evidence="4 8" id="KW-0732">Signal</keyword>
<feature type="domain" description="Cell wall protein YJL171C/Tos1 N-terminal" evidence="10">
    <location>
        <begin position="40"/>
        <end position="103"/>
    </location>
</feature>
<dbReference type="GO" id="GO:0071555">
    <property type="term" value="P:cell wall organization"/>
    <property type="evidence" value="ECO:0007669"/>
    <property type="project" value="UniProtKB-KW"/>
</dbReference>
<dbReference type="PANTHER" id="PTHR31737">
    <property type="entry name" value="PROTEIN TOS1"/>
    <property type="match status" value="1"/>
</dbReference>
<accession>A0A4S2MZA2</accession>
<dbReference type="OrthoDB" id="118256at2759"/>
<dbReference type="STRING" id="341454.A0A4S2MZA2"/>
<organism evidence="11 12">
    <name type="scientific">Ascodesmis nigricans</name>
    <dbReference type="NCBI Taxonomy" id="341454"/>
    <lineage>
        <taxon>Eukaryota</taxon>
        <taxon>Fungi</taxon>
        <taxon>Dikarya</taxon>
        <taxon>Ascomycota</taxon>
        <taxon>Pezizomycotina</taxon>
        <taxon>Pezizomycetes</taxon>
        <taxon>Pezizales</taxon>
        <taxon>Ascodesmidaceae</taxon>
        <taxon>Ascodesmis</taxon>
    </lineage>
</organism>
<dbReference type="AlphaFoldDB" id="A0A4S2MZA2"/>
<evidence type="ECO:0000256" key="3">
    <source>
        <dbReference type="ARBA" id="ARBA00012780"/>
    </source>
</evidence>
<proteinExistence type="inferred from homology"/>
<keyword evidence="7" id="KW-0961">Cell wall biogenesis/degradation</keyword>
<feature type="signal peptide" evidence="8">
    <location>
        <begin position="1"/>
        <end position="23"/>
    </location>
</feature>
<dbReference type="InterPro" id="IPR018805">
    <property type="entry name" value="YJL171C/Tos1_C"/>
</dbReference>
<evidence type="ECO:0000256" key="1">
    <source>
        <dbReference type="ARBA" id="ARBA00000382"/>
    </source>
</evidence>
<sequence length="367" mass="39511">MRCLSSAALMGIALSVLTSFAAASNNCQVLNGNTFCKEVNQILYENIGAGGLSYDDVVKMDKEGCVCKKEPKTYSGKMAPLDEQLSIHFRGPLALKQFAVYYPGGSPTKTKRHHHRHYARTTHGPHCKRSGYTRAAYYNADSGIAQGLVFMNHKGGDGSGVWDTCWGNSLAYSDSQCSKGVSTPEVLAPITVPSDTEFVIFSDQECDESCGTWRPGTPAHKGFDGKDKVFLFEFVMPSDGSGGNNGDMPSIWALNAKIPRTSQYSDCSCWGSGCGEFDMFEVLEGGKDFVKSHFHAAQGGTANKGGGGSPDFIARPYDKPVKAAVIFDGSGTVDIKMLDDDVDFGGVLDSRVLNLRHEAVSKFVVPS</sequence>
<keyword evidence="12" id="KW-1185">Reference proteome</keyword>
<evidence type="ECO:0000256" key="8">
    <source>
        <dbReference type="SAM" id="SignalP"/>
    </source>
</evidence>
<dbReference type="Proteomes" id="UP000298138">
    <property type="component" value="Unassembled WGS sequence"/>
</dbReference>
<dbReference type="Pfam" id="PF10290">
    <property type="entry name" value="YJL171C_Tos1_N"/>
    <property type="match status" value="1"/>
</dbReference>
<feature type="chain" id="PRO_5020966048" description="glucan endo-1,3-beta-D-glucosidase" evidence="8">
    <location>
        <begin position="24"/>
        <end position="367"/>
    </location>
</feature>
<comment type="similarity">
    <text evidence="2">Belongs to the PGA52 family.</text>
</comment>
<evidence type="ECO:0000313" key="11">
    <source>
        <dbReference type="EMBL" id="TGZ81894.1"/>
    </source>
</evidence>
<gene>
    <name evidence="11" type="ORF">EX30DRAFT_239090</name>
</gene>
<evidence type="ECO:0000256" key="4">
    <source>
        <dbReference type="ARBA" id="ARBA00022729"/>
    </source>
</evidence>
<dbReference type="EC" id="3.2.1.39" evidence="3"/>
<dbReference type="EMBL" id="ML220117">
    <property type="protein sequence ID" value="TGZ81894.1"/>
    <property type="molecule type" value="Genomic_DNA"/>
</dbReference>
<evidence type="ECO:0000256" key="7">
    <source>
        <dbReference type="ARBA" id="ARBA00023316"/>
    </source>
</evidence>
<protein>
    <recommendedName>
        <fullName evidence="3">glucan endo-1,3-beta-D-glucosidase</fullName>
        <ecNumber evidence="3">3.2.1.39</ecNumber>
    </recommendedName>
</protein>
<dbReference type="GO" id="GO:0042973">
    <property type="term" value="F:glucan endo-1,3-beta-D-glucosidase activity"/>
    <property type="evidence" value="ECO:0007669"/>
    <property type="project" value="UniProtKB-EC"/>
</dbReference>
<evidence type="ECO:0000259" key="10">
    <source>
        <dbReference type="Pfam" id="PF10290"/>
    </source>
</evidence>
<dbReference type="PANTHER" id="PTHR31737:SF2">
    <property type="entry name" value="PROTEIN TOS1"/>
    <property type="match status" value="1"/>
</dbReference>
<reference evidence="11 12" key="1">
    <citation type="submission" date="2019-04" db="EMBL/GenBank/DDBJ databases">
        <title>Comparative genomics and transcriptomics to analyze fruiting body development in filamentous ascomycetes.</title>
        <authorList>
            <consortium name="DOE Joint Genome Institute"/>
            <person name="Lutkenhaus R."/>
            <person name="Traeger S."/>
            <person name="Breuer J."/>
            <person name="Kuo A."/>
            <person name="Lipzen A."/>
            <person name="Pangilinan J."/>
            <person name="Dilworth D."/>
            <person name="Sandor L."/>
            <person name="Poggeler S."/>
            <person name="Barry K."/>
            <person name="Grigoriev I.V."/>
            <person name="Nowrousian M."/>
        </authorList>
    </citation>
    <scope>NUCLEOTIDE SEQUENCE [LARGE SCALE GENOMIC DNA]</scope>
    <source>
        <strain evidence="11 12">CBS 389.68</strain>
    </source>
</reference>
<evidence type="ECO:0000256" key="5">
    <source>
        <dbReference type="ARBA" id="ARBA00022801"/>
    </source>
</evidence>
<evidence type="ECO:0000256" key="6">
    <source>
        <dbReference type="ARBA" id="ARBA00023295"/>
    </source>
</evidence>
<evidence type="ECO:0000256" key="2">
    <source>
        <dbReference type="ARBA" id="ARBA00006055"/>
    </source>
</evidence>
<dbReference type="GO" id="GO:0009277">
    <property type="term" value="C:fungal-type cell wall"/>
    <property type="evidence" value="ECO:0007669"/>
    <property type="project" value="TreeGrafter"/>
</dbReference>
<keyword evidence="6" id="KW-0326">Glycosidase</keyword>
<evidence type="ECO:0000259" key="9">
    <source>
        <dbReference type="Pfam" id="PF10287"/>
    </source>
</evidence>
<dbReference type="Pfam" id="PF10287">
    <property type="entry name" value="YJL171C_Tos1_C"/>
    <property type="match status" value="1"/>
</dbReference>
<dbReference type="InParanoid" id="A0A4S2MZA2"/>
<dbReference type="InterPro" id="IPR018807">
    <property type="entry name" value="YJL171C/Tos1_N"/>
</dbReference>
<keyword evidence="5" id="KW-0378">Hydrolase</keyword>
<evidence type="ECO:0000313" key="12">
    <source>
        <dbReference type="Proteomes" id="UP000298138"/>
    </source>
</evidence>
<comment type="catalytic activity">
    <reaction evidence="1">
        <text>Hydrolysis of (1-&gt;3)-beta-D-glucosidic linkages in (1-&gt;3)-beta-D-glucans.</text>
        <dbReference type="EC" id="3.2.1.39"/>
    </reaction>
</comment>
<feature type="domain" description="Cell wall protein YJL171C/Tos1 C-terminal" evidence="9">
    <location>
        <begin position="131"/>
        <end position="352"/>
    </location>
</feature>